<reference evidence="1 2" key="1">
    <citation type="submission" date="2024-06" db="EMBL/GenBank/DDBJ databases">
        <title>The draft genome of Grus japonensis, version 3.</title>
        <authorList>
            <person name="Nabeshima K."/>
            <person name="Suzuki S."/>
            <person name="Onuma M."/>
        </authorList>
    </citation>
    <scope>NUCLEOTIDE SEQUENCE [LARGE SCALE GENOMIC DNA]</scope>
    <source>
        <strain evidence="1 2">451A</strain>
    </source>
</reference>
<dbReference type="AlphaFoldDB" id="A0ABC9Y4U4"/>
<dbReference type="Proteomes" id="UP001623348">
    <property type="component" value="Unassembled WGS sequence"/>
</dbReference>
<keyword evidence="2" id="KW-1185">Reference proteome</keyword>
<proteinExistence type="predicted"/>
<dbReference type="EMBL" id="BAAFJT010000040">
    <property type="protein sequence ID" value="GAB0204255.1"/>
    <property type="molecule type" value="Genomic_DNA"/>
</dbReference>
<evidence type="ECO:0000313" key="1">
    <source>
        <dbReference type="EMBL" id="GAB0204255.1"/>
    </source>
</evidence>
<dbReference type="PANTHER" id="PTHR33395:SF22">
    <property type="entry name" value="REVERSE TRANSCRIPTASE DOMAIN-CONTAINING PROTEIN"/>
    <property type="match status" value="1"/>
</dbReference>
<protein>
    <submittedName>
        <fullName evidence="1">Mitochondrial enolase superfamily member 1</fullName>
    </submittedName>
</protein>
<evidence type="ECO:0000313" key="2">
    <source>
        <dbReference type="Proteomes" id="UP001623348"/>
    </source>
</evidence>
<name>A0ABC9Y4U4_GRUJA</name>
<accession>A0ABC9Y4U4</accession>
<organism evidence="1 2">
    <name type="scientific">Grus japonensis</name>
    <name type="common">Japanese crane</name>
    <name type="synonym">Red-crowned crane</name>
    <dbReference type="NCBI Taxonomy" id="30415"/>
    <lineage>
        <taxon>Eukaryota</taxon>
        <taxon>Metazoa</taxon>
        <taxon>Chordata</taxon>
        <taxon>Craniata</taxon>
        <taxon>Vertebrata</taxon>
        <taxon>Euteleostomi</taxon>
        <taxon>Archelosauria</taxon>
        <taxon>Archosauria</taxon>
        <taxon>Dinosauria</taxon>
        <taxon>Saurischia</taxon>
        <taxon>Theropoda</taxon>
        <taxon>Coelurosauria</taxon>
        <taxon>Aves</taxon>
        <taxon>Neognathae</taxon>
        <taxon>Neoaves</taxon>
        <taxon>Gruiformes</taxon>
        <taxon>Gruidae</taxon>
        <taxon>Grus</taxon>
    </lineage>
</organism>
<gene>
    <name evidence="1" type="ORF">GRJ2_002891100</name>
</gene>
<dbReference type="PANTHER" id="PTHR33395">
    <property type="entry name" value="TRANSCRIPTASE, PUTATIVE-RELATED-RELATED"/>
    <property type="match status" value="1"/>
</dbReference>
<sequence>MRKAKAHLELNLAKDAKGSKKDFFKYVSSKKKTRENVVPVRTEVGALVTEDTEKAELLNAFFASVFTAKAGPQESQTVEVREKLWRKEDFPLIKEDQVRGHLGKLNSHKSMGPTGMYPPVLREMADVIAMPFSIIFERSWRKGEVPEDRRKASVTLVFKKGKKEDPGNYRPFSLPSIPGKVMEQLILDVISKHVSKRRLSGVVSMDSPRGNHA</sequence>
<comment type="caution">
    <text evidence="1">The sequence shown here is derived from an EMBL/GenBank/DDBJ whole genome shotgun (WGS) entry which is preliminary data.</text>
</comment>